<name>A0AAD7PZ41_QUISA</name>
<feature type="transmembrane region" description="Helical" evidence="8">
    <location>
        <begin position="528"/>
        <end position="548"/>
    </location>
</feature>
<evidence type="ECO:0000256" key="8">
    <source>
        <dbReference type="SAM" id="Phobius"/>
    </source>
</evidence>
<keyword evidence="4" id="KW-0997">Cell inner membrane</keyword>
<dbReference type="InterPro" id="IPR018227">
    <property type="entry name" value="Amino_acid_transport_2"/>
</dbReference>
<dbReference type="Pfam" id="PF03222">
    <property type="entry name" value="Trp_Tyr_perm"/>
    <property type="match status" value="1"/>
</dbReference>
<evidence type="ECO:0000256" key="5">
    <source>
        <dbReference type="ARBA" id="ARBA00022692"/>
    </source>
</evidence>
<evidence type="ECO:0000256" key="2">
    <source>
        <dbReference type="ARBA" id="ARBA00022448"/>
    </source>
</evidence>
<feature type="transmembrane region" description="Helical" evidence="8">
    <location>
        <begin position="104"/>
        <end position="125"/>
    </location>
</feature>
<evidence type="ECO:0000256" key="3">
    <source>
        <dbReference type="ARBA" id="ARBA00022475"/>
    </source>
</evidence>
<evidence type="ECO:0000313" key="9">
    <source>
        <dbReference type="EMBL" id="KAJ7971837.1"/>
    </source>
</evidence>
<feature type="transmembrane region" description="Helical" evidence="8">
    <location>
        <begin position="498"/>
        <end position="516"/>
    </location>
</feature>
<accession>A0AAD7PZ41</accession>
<evidence type="ECO:0000256" key="1">
    <source>
        <dbReference type="ARBA" id="ARBA00004429"/>
    </source>
</evidence>
<keyword evidence="2" id="KW-0813">Transport</keyword>
<evidence type="ECO:0000256" key="6">
    <source>
        <dbReference type="ARBA" id="ARBA00022989"/>
    </source>
</evidence>
<comment type="caution">
    <text evidence="9">The sequence shown here is derived from an EMBL/GenBank/DDBJ whole genome shotgun (WGS) entry which is preliminary data.</text>
</comment>
<reference evidence="9" key="1">
    <citation type="journal article" date="2023" name="Science">
        <title>Elucidation of the pathway for biosynthesis of saponin adjuvants from the soapbark tree.</title>
        <authorList>
            <person name="Reed J."/>
            <person name="Orme A."/>
            <person name="El-Demerdash A."/>
            <person name="Owen C."/>
            <person name="Martin L.B.B."/>
            <person name="Misra R.C."/>
            <person name="Kikuchi S."/>
            <person name="Rejzek M."/>
            <person name="Martin A.C."/>
            <person name="Harkess A."/>
            <person name="Leebens-Mack J."/>
            <person name="Louveau T."/>
            <person name="Stephenson M.J."/>
            <person name="Osbourn A."/>
        </authorList>
    </citation>
    <scope>NUCLEOTIDE SEQUENCE</scope>
    <source>
        <strain evidence="9">S10</strain>
    </source>
</reference>
<feature type="transmembrane region" description="Helical" evidence="8">
    <location>
        <begin position="321"/>
        <end position="345"/>
    </location>
</feature>
<dbReference type="PANTHER" id="PTHR47715:SF1">
    <property type="entry name" value="TRYPTOPHAN_TYROSINE PERMEASE"/>
    <property type="match status" value="1"/>
</dbReference>
<evidence type="ECO:0000256" key="7">
    <source>
        <dbReference type="ARBA" id="ARBA00023136"/>
    </source>
</evidence>
<keyword evidence="5 8" id="KW-0812">Transmembrane</keyword>
<feature type="transmembrane region" description="Helical" evidence="8">
    <location>
        <begin position="182"/>
        <end position="210"/>
    </location>
</feature>
<evidence type="ECO:0000256" key="4">
    <source>
        <dbReference type="ARBA" id="ARBA00022519"/>
    </source>
</evidence>
<feature type="transmembrane region" description="Helical" evidence="8">
    <location>
        <begin position="467"/>
        <end position="486"/>
    </location>
</feature>
<evidence type="ECO:0000313" key="10">
    <source>
        <dbReference type="Proteomes" id="UP001163823"/>
    </source>
</evidence>
<feature type="transmembrane region" description="Helical" evidence="8">
    <location>
        <begin position="288"/>
        <end position="309"/>
    </location>
</feature>
<dbReference type="GO" id="GO:0005886">
    <property type="term" value="C:plasma membrane"/>
    <property type="evidence" value="ECO:0007669"/>
    <property type="project" value="UniProtKB-SubCell"/>
</dbReference>
<keyword evidence="10" id="KW-1185">Reference proteome</keyword>
<dbReference type="KEGG" id="qsa:O6P43_009806"/>
<dbReference type="GO" id="GO:0003333">
    <property type="term" value="P:amino acid transmembrane transport"/>
    <property type="evidence" value="ECO:0007669"/>
    <property type="project" value="InterPro"/>
</dbReference>
<dbReference type="Gene3D" id="1.20.1740.10">
    <property type="entry name" value="Amino acid/polyamine transporter I"/>
    <property type="match status" value="1"/>
</dbReference>
<keyword evidence="6 8" id="KW-1133">Transmembrane helix</keyword>
<dbReference type="AlphaFoldDB" id="A0AAD7PZ41"/>
<feature type="transmembrane region" description="Helical" evidence="8">
    <location>
        <begin position="137"/>
        <end position="161"/>
    </location>
</feature>
<feature type="transmembrane region" description="Helical" evidence="8">
    <location>
        <begin position="365"/>
        <end position="386"/>
    </location>
</feature>
<sequence>MLHLHLPHPSNSNSFAYSRFNHTRYFRPHFIPFHAAPPNFKFSQIPSITSRIHNHTHIKRFASHNAISLPTTSAQDDASIIDNPTENQKHNEAGDGTTFTGNSFWGAVSLIIGTAVGPGILGLPAATIKSGPFPSTIVILLSWVYVVSSIILVAELSFAAMEEDGIEEVSFTSLATKALGNQFGAFVALIYASLSFSLLVACVSGIGSIVSQWFPWMNVLIVHSLFPLFVGTVLIFFPFKAIDAANRILCFIMLLSITTLVAVGLFVARSNIISSFAYTSWSPLSILPAIPVTVLTLGFHVITPFICKIAGNTLLEARKAILVGGTVPLVMVLSWNLIVLGLAGANTAATIDDPISLLLSVNPSALSAVQGFAFSALGTSLIGYAVSFPKQLLDTLLLICGKTKSKAQSCFQLKIDSNQHGNGKVGLAFYFGASDNGSPGKVSFRGSRDSAKSGTKMKTSMQAFDPFKVFIVSVVLGSAVLIASFFRSTFSRALDFAGVYANCFLFGILPPVMAYIHRSKKRPRSSILPGGDELLLLLFIVAVILGIWH</sequence>
<keyword evidence="7 8" id="KW-0472">Membrane</keyword>
<proteinExistence type="predicted"/>
<comment type="subcellular location">
    <subcellularLocation>
        <location evidence="1">Cell inner membrane</location>
        <topology evidence="1">Multi-pass membrane protein</topology>
    </subcellularLocation>
</comment>
<protein>
    <submittedName>
        <fullName evidence="9">Tyrosine-specific transport protein-like</fullName>
    </submittedName>
</protein>
<keyword evidence="3" id="KW-1003">Cell membrane</keyword>
<dbReference type="Proteomes" id="UP001163823">
    <property type="component" value="Chromosome 4"/>
</dbReference>
<organism evidence="9 10">
    <name type="scientific">Quillaja saponaria</name>
    <name type="common">Soap bark tree</name>
    <dbReference type="NCBI Taxonomy" id="32244"/>
    <lineage>
        <taxon>Eukaryota</taxon>
        <taxon>Viridiplantae</taxon>
        <taxon>Streptophyta</taxon>
        <taxon>Embryophyta</taxon>
        <taxon>Tracheophyta</taxon>
        <taxon>Spermatophyta</taxon>
        <taxon>Magnoliopsida</taxon>
        <taxon>eudicotyledons</taxon>
        <taxon>Gunneridae</taxon>
        <taxon>Pentapetalae</taxon>
        <taxon>rosids</taxon>
        <taxon>fabids</taxon>
        <taxon>Fabales</taxon>
        <taxon>Quillajaceae</taxon>
        <taxon>Quillaja</taxon>
    </lineage>
</organism>
<dbReference type="EMBL" id="JARAOO010000004">
    <property type="protein sequence ID" value="KAJ7971837.1"/>
    <property type="molecule type" value="Genomic_DNA"/>
</dbReference>
<feature type="transmembrane region" description="Helical" evidence="8">
    <location>
        <begin position="216"/>
        <end position="237"/>
    </location>
</feature>
<gene>
    <name evidence="9" type="ORF">O6P43_009806</name>
</gene>
<feature type="transmembrane region" description="Helical" evidence="8">
    <location>
        <begin position="249"/>
        <end position="268"/>
    </location>
</feature>
<dbReference type="PANTHER" id="PTHR47715">
    <property type="entry name" value="TRYPTOPHAN/TYROSINE PERMEASE"/>
    <property type="match status" value="1"/>
</dbReference>